<evidence type="ECO:0000256" key="4">
    <source>
        <dbReference type="ARBA" id="ARBA00023002"/>
    </source>
</evidence>
<keyword evidence="4" id="KW-0560">Oxidoreductase</keyword>
<dbReference type="Gene3D" id="3.50.50.60">
    <property type="entry name" value="FAD/NAD(P)-binding domain"/>
    <property type="match status" value="1"/>
</dbReference>
<evidence type="ECO:0000256" key="2">
    <source>
        <dbReference type="ARBA" id="ARBA00022630"/>
    </source>
</evidence>
<dbReference type="PANTHER" id="PTHR42877">
    <property type="entry name" value="L-ORNITHINE N(5)-MONOOXYGENASE-RELATED"/>
    <property type="match status" value="1"/>
</dbReference>
<dbReference type="InterPro" id="IPR020946">
    <property type="entry name" value="Flavin_mOase-like"/>
</dbReference>
<feature type="region of interest" description="Disordered" evidence="5">
    <location>
        <begin position="1"/>
        <end position="35"/>
    </location>
</feature>
<comment type="caution">
    <text evidence="6">The sequence shown here is derived from an EMBL/GenBank/DDBJ whole genome shotgun (WGS) entry which is preliminary data.</text>
</comment>
<gene>
    <name evidence="6" type="ORF">MKZ38_008740</name>
</gene>
<protein>
    <recommendedName>
        <fullName evidence="8">Flavin-containing monooxygenase</fullName>
    </recommendedName>
</protein>
<dbReference type="Pfam" id="PF00743">
    <property type="entry name" value="FMO-like"/>
    <property type="match status" value="1"/>
</dbReference>
<keyword evidence="7" id="KW-1185">Reference proteome</keyword>
<name>A0AAD5RGX4_9PEZI</name>
<keyword evidence="2" id="KW-0285">Flavoprotein</keyword>
<dbReference type="AlphaFoldDB" id="A0AAD5RGX4"/>
<dbReference type="SUPFAM" id="SSF51905">
    <property type="entry name" value="FAD/NAD(P)-binding domain"/>
    <property type="match status" value="1"/>
</dbReference>
<proteinExistence type="inferred from homology"/>
<dbReference type="GO" id="GO:0050660">
    <property type="term" value="F:flavin adenine dinucleotide binding"/>
    <property type="evidence" value="ECO:0007669"/>
    <property type="project" value="InterPro"/>
</dbReference>
<dbReference type="GO" id="GO:0004499">
    <property type="term" value="F:N,N-dimethylaniline monooxygenase activity"/>
    <property type="evidence" value="ECO:0007669"/>
    <property type="project" value="InterPro"/>
</dbReference>
<dbReference type="Proteomes" id="UP001201980">
    <property type="component" value="Unassembled WGS sequence"/>
</dbReference>
<evidence type="ECO:0000256" key="3">
    <source>
        <dbReference type="ARBA" id="ARBA00022827"/>
    </source>
</evidence>
<dbReference type="EMBL" id="JAKWBI020000613">
    <property type="protein sequence ID" value="KAJ2893376.1"/>
    <property type="molecule type" value="Genomic_DNA"/>
</dbReference>
<evidence type="ECO:0000313" key="7">
    <source>
        <dbReference type="Proteomes" id="UP001201980"/>
    </source>
</evidence>
<organism evidence="6 7">
    <name type="scientific">Zalerion maritima</name>
    <dbReference type="NCBI Taxonomy" id="339359"/>
    <lineage>
        <taxon>Eukaryota</taxon>
        <taxon>Fungi</taxon>
        <taxon>Dikarya</taxon>
        <taxon>Ascomycota</taxon>
        <taxon>Pezizomycotina</taxon>
        <taxon>Sordariomycetes</taxon>
        <taxon>Lulworthiomycetidae</taxon>
        <taxon>Lulworthiales</taxon>
        <taxon>Lulworthiaceae</taxon>
        <taxon>Zalerion</taxon>
    </lineage>
</organism>
<evidence type="ECO:0000313" key="6">
    <source>
        <dbReference type="EMBL" id="KAJ2893376.1"/>
    </source>
</evidence>
<keyword evidence="3" id="KW-0274">FAD</keyword>
<accession>A0AAD5RGX4</accession>
<dbReference type="InterPro" id="IPR051209">
    <property type="entry name" value="FAD-bind_Monooxygenase_sf"/>
</dbReference>
<evidence type="ECO:0000256" key="5">
    <source>
        <dbReference type="SAM" id="MobiDB-lite"/>
    </source>
</evidence>
<feature type="compositionally biased region" description="Polar residues" evidence="5">
    <location>
        <begin position="1"/>
        <end position="13"/>
    </location>
</feature>
<reference evidence="6" key="1">
    <citation type="submission" date="2022-07" db="EMBL/GenBank/DDBJ databases">
        <title>Draft genome sequence of Zalerion maritima ATCC 34329, a (micro)plastics degrading marine fungus.</title>
        <authorList>
            <person name="Paco A."/>
            <person name="Goncalves M.F.M."/>
            <person name="Rocha-Santos T.A.P."/>
            <person name="Alves A."/>
        </authorList>
    </citation>
    <scope>NUCLEOTIDE SEQUENCE</scope>
    <source>
        <strain evidence="6">ATCC 34329</strain>
    </source>
</reference>
<dbReference type="InterPro" id="IPR036188">
    <property type="entry name" value="FAD/NAD-bd_sf"/>
</dbReference>
<evidence type="ECO:0008006" key="8">
    <source>
        <dbReference type="Google" id="ProtNLM"/>
    </source>
</evidence>
<evidence type="ECO:0000256" key="1">
    <source>
        <dbReference type="ARBA" id="ARBA00010139"/>
    </source>
</evidence>
<dbReference type="PANTHER" id="PTHR42877:SF1">
    <property type="entry name" value="FAD-BINDING MONOOXYGENASE STCW"/>
    <property type="match status" value="1"/>
</dbReference>
<comment type="similarity">
    <text evidence="1">Belongs to the FAD-binding monooxygenase family.</text>
</comment>
<sequence length="225" mass="24840">MTQTTAVAGSMTQAREAAGPVTTRPGNMFTENISPEYHNNPETGYYIPLTTLGDPASRRLKVITIGAGMSGIMLAHNIERDCQNIEHVIYEKNSEVGGTWLQNRYPGCACDAPSASYQLNFAMSPDWPSFYSQAKPINDYLIGVVDKLDLRKYMTFNSEVIGAYFDADRGIWNLEIQQTLSDGTTKVIKDDCDLLLGAIGILDRWNLPKIPGIDKFKGRIVHSAG</sequence>
<dbReference type="GO" id="GO:0050661">
    <property type="term" value="F:NADP binding"/>
    <property type="evidence" value="ECO:0007669"/>
    <property type="project" value="InterPro"/>
</dbReference>